<dbReference type="RefSeq" id="WP_089283302.1">
    <property type="nucleotide sequence ID" value="NZ_FZOJ01000011.1"/>
</dbReference>
<evidence type="ECO:0000256" key="1">
    <source>
        <dbReference type="SAM" id="Phobius"/>
    </source>
</evidence>
<dbReference type="Proteomes" id="UP000198304">
    <property type="component" value="Unassembled WGS sequence"/>
</dbReference>
<keyword evidence="4" id="KW-1185">Reference proteome</keyword>
<evidence type="ECO:0000259" key="2">
    <source>
        <dbReference type="Pfam" id="PF19823"/>
    </source>
</evidence>
<proteinExistence type="predicted"/>
<feature type="transmembrane region" description="Helical" evidence="1">
    <location>
        <begin position="6"/>
        <end position="25"/>
    </location>
</feature>
<sequence length="199" mass="22777">MKLKTLTVISFTTLLVISFMLNTFVDKKTYRDLQALPSLPRPIAKEMVLITSAGQSTDAYMIKDIANKLMLHNFFMPQAVEPDLENINTVVFVAGYSDIGEKLQEISFQDEKKRIDKLLNSVKEKEIPIITIYIGGNSRRNRKTDMLLKMTCKESDYIISTTDSNYDQFLSNLAKEHNIPITLVEDIRDITEPFVSAFR</sequence>
<name>A0A239F331_9FIRM</name>
<evidence type="ECO:0000313" key="3">
    <source>
        <dbReference type="EMBL" id="SNS50514.1"/>
    </source>
</evidence>
<keyword evidence="1" id="KW-0812">Transmembrane</keyword>
<feature type="domain" description="DUF6305" evidence="2">
    <location>
        <begin position="45"/>
        <end position="198"/>
    </location>
</feature>
<organism evidence="3 4">
    <name type="scientific">Anaerovirgula multivorans</name>
    <dbReference type="NCBI Taxonomy" id="312168"/>
    <lineage>
        <taxon>Bacteria</taxon>
        <taxon>Bacillati</taxon>
        <taxon>Bacillota</taxon>
        <taxon>Clostridia</taxon>
        <taxon>Peptostreptococcales</taxon>
        <taxon>Natronincolaceae</taxon>
        <taxon>Anaerovirgula</taxon>
    </lineage>
</organism>
<reference evidence="3 4" key="1">
    <citation type="submission" date="2017-06" db="EMBL/GenBank/DDBJ databases">
        <authorList>
            <person name="Kim H.J."/>
            <person name="Triplett B.A."/>
        </authorList>
    </citation>
    <scope>NUCLEOTIDE SEQUENCE [LARGE SCALE GENOMIC DNA]</scope>
    <source>
        <strain evidence="3 4">SCA</strain>
    </source>
</reference>
<dbReference type="InterPro" id="IPR046272">
    <property type="entry name" value="DUF6305"/>
</dbReference>
<dbReference type="Pfam" id="PF19823">
    <property type="entry name" value="DUF6305"/>
    <property type="match status" value="1"/>
</dbReference>
<evidence type="ECO:0000313" key="4">
    <source>
        <dbReference type="Proteomes" id="UP000198304"/>
    </source>
</evidence>
<gene>
    <name evidence="3" type="ORF">SAMN05446037_1011134</name>
</gene>
<keyword evidence="1" id="KW-1133">Transmembrane helix</keyword>
<accession>A0A239F331</accession>
<dbReference type="AlphaFoldDB" id="A0A239F331"/>
<keyword evidence="1" id="KW-0472">Membrane</keyword>
<protein>
    <recommendedName>
        <fullName evidence="2">DUF6305 domain-containing protein</fullName>
    </recommendedName>
</protein>
<dbReference type="EMBL" id="FZOJ01000011">
    <property type="protein sequence ID" value="SNS50514.1"/>
    <property type="molecule type" value="Genomic_DNA"/>
</dbReference>
<dbReference type="OrthoDB" id="2691990at2"/>